<dbReference type="EMBL" id="CP137305">
    <property type="protein sequence ID" value="WQF76242.1"/>
    <property type="molecule type" value="Genomic_DNA"/>
</dbReference>
<sequence length="187" mass="21274">MRDDCCQFLSGVGHGVVDRHLHFLLGIRDLLCECVADGLDLSPRRFRAEGLRKALVGSLQRVFQTESLDMRHHGRHCLVCPLLPCGKGLHQVFGHFFDRLARRRGIGFPSRDLLLALVNLDRGLAEVVDDGLQVCQFLFENSRAAGIAAQPRNHLGGILQKPAHAFRSILFRFHCRCSLLRSWLRWW</sequence>
<dbReference type="Proteomes" id="UP001322277">
    <property type="component" value="Chromosome 1"/>
</dbReference>
<name>A0AAX4HYJ6_9PEZI</name>
<proteinExistence type="predicted"/>
<dbReference type="KEGG" id="cdet:87937759"/>
<dbReference type="GeneID" id="87937759"/>
<organism evidence="1 2">
    <name type="scientific">Colletotrichum destructivum</name>
    <dbReference type="NCBI Taxonomy" id="34406"/>
    <lineage>
        <taxon>Eukaryota</taxon>
        <taxon>Fungi</taxon>
        <taxon>Dikarya</taxon>
        <taxon>Ascomycota</taxon>
        <taxon>Pezizomycotina</taxon>
        <taxon>Sordariomycetes</taxon>
        <taxon>Hypocreomycetidae</taxon>
        <taxon>Glomerellales</taxon>
        <taxon>Glomerellaceae</taxon>
        <taxon>Colletotrichum</taxon>
        <taxon>Colletotrichum destructivum species complex</taxon>
    </lineage>
</organism>
<accession>A0AAX4HYJ6</accession>
<evidence type="ECO:0000313" key="2">
    <source>
        <dbReference type="Proteomes" id="UP001322277"/>
    </source>
</evidence>
<dbReference type="RefSeq" id="XP_062773466.1">
    <property type="nucleotide sequence ID" value="XM_062917415.1"/>
</dbReference>
<evidence type="ECO:0000313" key="1">
    <source>
        <dbReference type="EMBL" id="WQF76242.1"/>
    </source>
</evidence>
<gene>
    <name evidence="1" type="ORF">CDEST_01256</name>
</gene>
<reference evidence="2" key="1">
    <citation type="journal article" date="2023" name="bioRxiv">
        <title>Complete genome of the Medicago anthracnose fungus, Colletotrichum destructivum, reveals a mini-chromosome-like region within a core chromosome.</title>
        <authorList>
            <person name="Lapalu N."/>
            <person name="Simon A."/>
            <person name="Lu A."/>
            <person name="Plaumann P.-L."/>
            <person name="Amselem J."/>
            <person name="Pigne S."/>
            <person name="Auger A."/>
            <person name="Koch C."/>
            <person name="Dallery J.-F."/>
            <person name="O'Connell R.J."/>
        </authorList>
    </citation>
    <scope>NUCLEOTIDE SEQUENCE [LARGE SCALE GENOMIC DNA]</scope>
    <source>
        <strain evidence="2">CBS 520.97</strain>
    </source>
</reference>
<keyword evidence="2" id="KW-1185">Reference proteome</keyword>
<dbReference type="AlphaFoldDB" id="A0AAX4HYJ6"/>
<protein>
    <submittedName>
        <fullName evidence="1">Uncharacterized protein</fullName>
    </submittedName>
</protein>